<feature type="transmembrane region" description="Helical" evidence="1">
    <location>
        <begin position="38"/>
        <end position="59"/>
    </location>
</feature>
<keyword evidence="1" id="KW-0812">Transmembrane</keyword>
<dbReference type="RefSeq" id="WP_233925843.1">
    <property type="nucleotide sequence ID" value="NZ_CBDDTQ010000001.1"/>
</dbReference>
<dbReference type="Proteomes" id="UP001107961">
    <property type="component" value="Unassembled WGS sequence"/>
</dbReference>
<dbReference type="InterPro" id="IPR002541">
    <property type="entry name" value="Cyt_c_assembly"/>
</dbReference>
<feature type="transmembrane region" description="Helical" evidence="1">
    <location>
        <begin position="214"/>
        <end position="230"/>
    </location>
</feature>
<dbReference type="InterPro" id="IPR052372">
    <property type="entry name" value="YpjD/HemX"/>
</dbReference>
<feature type="transmembrane region" description="Helical" evidence="1">
    <location>
        <begin position="183"/>
        <end position="202"/>
    </location>
</feature>
<reference evidence="3" key="1">
    <citation type="submission" date="2022-01" db="EMBL/GenBank/DDBJ databases">
        <authorList>
            <person name="Karlyshev A.V."/>
            <person name="Jaspars M."/>
        </authorList>
    </citation>
    <scope>NUCLEOTIDE SEQUENCE</scope>
    <source>
        <strain evidence="3">AGSA3-2</strain>
    </source>
</reference>
<evidence type="ECO:0000256" key="1">
    <source>
        <dbReference type="SAM" id="Phobius"/>
    </source>
</evidence>
<dbReference type="GO" id="GO:0005886">
    <property type="term" value="C:plasma membrane"/>
    <property type="evidence" value="ECO:0007669"/>
    <property type="project" value="TreeGrafter"/>
</dbReference>
<dbReference type="GO" id="GO:0020037">
    <property type="term" value="F:heme binding"/>
    <property type="evidence" value="ECO:0007669"/>
    <property type="project" value="InterPro"/>
</dbReference>
<dbReference type="GO" id="GO:0017004">
    <property type="term" value="P:cytochrome complex assembly"/>
    <property type="evidence" value="ECO:0007669"/>
    <property type="project" value="InterPro"/>
</dbReference>
<feature type="transmembrane region" description="Helical" evidence="1">
    <location>
        <begin position="65"/>
        <end position="86"/>
    </location>
</feature>
<feature type="transmembrane region" description="Helical" evidence="1">
    <location>
        <begin position="93"/>
        <end position="115"/>
    </location>
</feature>
<evidence type="ECO:0000259" key="2">
    <source>
        <dbReference type="Pfam" id="PF01578"/>
    </source>
</evidence>
<accession>A0A9Q3W7A8</accession>
<keyword evidence="4" id="KW-1185">Reference proteome</keyword>
<organism evidence="3 4">
    <name type="scientific">Alloalcanivorax xenomutans</name>
    <dbReference type="NCBI Taxonomy" id="1094342"/>
    <lineage>
        <taxon>Bacteria</taxon>
        <taxon>Pseudomonadati</taxon>
        <taxon>Pseudomonadota</taxon>
        <taxon>Gammaproteobacteria</taxon>
        <taxon>Oceanospirillales</taxon>
        <taxon>Alcanivoracaceae</taxon>
        <taxon>Alloalcanivorax</taxon>
    </lineage>
</organism>
<protein>
    <submittedName>
        <fullName evidence="3">Cytochrome c biogenesis protein CcsA</fullName>
    </submittedName>
</protein>
<feature type="domain" description="Cytochrome c assembly protein" evidence="2">
    <location>
        <begin position="46"/>
        <end position="266"/>
    </location>
</feature>
<keyword evidence="1" id="KW-0472">Membrane</keyword>
<keyword evidence="1" id="KW-1133">Transmembrane helix</keyword>
<evidence type="ECO:0000313" key="3">
    <source>
        <dbReference type="EMBL" id="MCE7509142.1"/>
    </source>
</evidence>
<dbReference type="Pfam" id="PF01578">
    <property type="entry name" value="Cytochrom_C_asm"/>
    <property type="match status" value="1"/>
</dbReference>
<gene>
    <name evidence="3" type="primary">ccsA</name>
    <name evidence="3" type="ORF">LZG35_10890</name>
</gene>
<comment type="caution">
    <text evidence="3">The sequence shown here is derived from an EMBL/GenBank/DDBJ whole genome shotgun (WGS) entry which is preliminary data.</text>
</comment>
<feature type="transmembrane region" description="Helical" evidence="1">
    <location>
        <begin position="127"/>
        <end position="153"/>
    </location>
</feature>
<feature type="transmembrane region" description="Helical" evidence="1">
    <location>
        <begin position="6"/>
        <end position="26"/>
    </location>
</feature>
<dbReference type="GeneID" id="94686076"/>
<dbReference type="PANTHER" id="PTHR38034:SF1">
    <property type="entry name" value="INNER MEMBRANE PROTEIN YPJD"/>
    <property type="match status" value="1"/>
</dbReference>
<evidence type="ECO:0000313" key="4">
    <source>
        <dbReference type="Proteomes" id="UP001107961"/>
    </source>
</evidence>
<feature type="transmembrane region" description="Helical" evidence="1">
    <location>
        <begin position="242"/>
        <end position="263"/>
    </location>
</feature>
<name>A0A9Q3W7A8_9GAMM</name>
<proteinExistence type="predicted"/>
<dbReference type="EMBL" id="JAJVKT010000011">
    <property type="protein sequence ID" value="MCE7509142.1"/>
    <property type="molecule type" value="Genomic_DNA"/>
</dbReference>
<dbReference type="PANTHER" id="PTHR38034">
    <property type="entry name" value="INNER MEMBRANE PROTEIN YPJD"/>
    <property type="match status" value="1"/>
</dbReference>
<dbReference type="AlphaFoldDB" id="A0A9Q3W7A8"/>
<sequence length="269" mass="29190">MEPMTPALAFGLPATALYVLASILVYRQFRGQASPSKATILIPGGLAVIAHALTLYAQLITPQGLLLGLFPVASAVALVGAALVVLSSLLRPFQWVSALVFPFAAATIPAALWLHTGYVAHPLEHGIGMHVLLSIVAYAVLALSACQAVLLWVQHRQLKGGHIRGVMRLFPPIQMMESMLFDALWLGECLLTLAILFGFLYVDDLFAQHLVHKTVLTLVSWVIFAVLLSGRHLRGWRGLTAVRFTLAGFAVLLVAFFGTQLVLEVILRR</sequence>